<organism evidence="1 2">
    <name type="scientific">Pristionchus mayeri</name>
    <dbReference type="NCBI Taxonomy" id="1317129"/>
    <lineage>
        <taxon>Eukaryota</taxon>
        <taxon>Metazoa</taxon>
        <taxon>Ecdysozoa</taxon>
        <taxon>Nematoda</taxon>
        <taxon>Chromadorea</taxon>
        <taxon>Rhabditida</taxon>
        <taxon>Rhabditina</taxon>
        <taxon>Diplogasteromorpha</taxon>
        <taxon>Diplogasteroidea</taxon>
        <taxon>Neodiplogasteridae</taxon>
        <taxon>Pristionchus</taxon>
    </lineage>
</organism>
<dbReference type="EMBL" id="BTRK01000005">
    <property type="protein sequence ID" value="GMR54780.1"/>
    <property type="molecule type" value="Genomic_DNA"/>
</dbReference>
<dbReference type="AlphaFoldDB" id="A0AAN5I892"/>
<dbReference type="PANTHER" id="PTHR47022">
    <property type="entry name" value="BTB AND MATH DOMAIN-CONTAINING PROTEIN 36-RELATED"/>
    <property type="match status" value="1"/>
</dbReference>
<feature type="non-terminal residue" evidence="1">
    <location>
        <position position="140"/>
    </location>
</feature>
<evidence type="ECO:0000313" key="2">
    <source>
        <dbReference type="Proteomes" id="UP001328107"/>
    </source>
</evidence>
<feature type="non-terminal residue" evidence="1">
    <location>
        <position position="1"/>
    </location>
</feature>
<comment type="caution">
    <text evidence="1">The sequence shown here is derived from an EMBL/GenBank/DDBJ whole genome shotgun (WGS) entry which is preliminary data.</text>
</comment>
<keyword evidence="2" id="KW-1185">Reference proteome</keyword>
<reference evidence="2" key="1">
    <citation type="submission" date="2022-10" db="EMBL/GenBank/DDBJ databases">
        <title>Genome assembly of Pristionchus species.</title>
        <authorList>
            <person name="Yoshida K."/>
            <person name="Sommer R.J."/>
        </authorList>
    </citation>
    <scope>NUCLEOTIDE SEQUENCE [LARGE SCALE GENOMIC DNA]</scope>
    <source>
        <strain evidence="2">RS5460</strain>
    </source>
</reference>
<name>A0AAN5I892_9BILA</name>
<protein>
    <submittedName>
        <fullName evidence="1">Uncharacterized protein</fullName>
    </submittedName>
</protein>
<accession>A0AAN5I892</accession>
<sequence>VLKQAEKYLTKTTGLDEMKKLIFADQYRLGSLRCLVKESERYLIQSKGIDVMKKLLLADQYRLENLKVSYYCLTMVDAPNTFEAPTEFTNVVLIIEGKKLHVNKDDACEQSEKFLMKTEKVNMKKKMEFAAQYNLEKLMV</sequence>
<evidence type="ECO:0000313" key="1">
    <source>
        <dbReference type="EMBL" id="GMR54780.1"/>
    </source>
</evidence>
<dbReference type="Proteomes" id="UP001328107">
    <property type="component" value="Unassembled WGS sequence"/>
</dbReference>
<proteinExistence type="predicted"/>
<dbReference type="PANTHER" id="PTHR47022:SF1">
    <property type="entry name" value="BTB AND MATH DOMAIN-CONTAINING PROTEIN 36-RELATED"/>
    <property type="match status" value="1"/>
</dbReference>
<gene>
    <name evidence="1" type="ORF">PMAYCL1PPCAC_24975</name>
</gene>